<dbReference type="GO" id="GO:0016787">
    <property type="term" value="F:hydrolase activity"/>
    <property type="evidence" value="ECO:0007669"/>
    <property type="project" value="UniProtKB-KW"/>
</dbReference>
<dbReference type="Proteomes" id="UP001596356">
    <property type="component" value="Unassembled WGS sequence"/>
</dbReference>
<dbReference type="RefSeq" id="WP_377824164.1">
    <property type="nucleotide sequence ID" value="NZ_JBHSWJ010000002.1"/>
</dbReference>
<comment type="caution">
    <text evidence="2">The sequence shown here is derived from an EMBL/GenBank/DDBJ whole genome shotgun (WGS) entry which is preliminary data.</text>
</comment>
<keyword evidence="3" id="KW-1185">Reference proteome</keyword>
<reference evidence="3" key="1">
    <citation type="journal article" date="2019" name="Int. J. Syst. Evol. Microbiol.">
        <title>The Global Catalogue of Microorganisms (GCM) 10K type strain sequencing project: providing services to taxonomists for standard genome sequencing and annotation.</title>
        <authorList>
            <consortium name="The Broad Institute Genomics Platform"/>
            <consortium name="The Broad Institute Genome Sequencing Center for Infectious Disease"/>
            <person name="Wu L."/>
            <person name="Ma J."/>
        </authorList>
    </citation>
    <scope>NUCLEOTIDE SEQUENCE [LARGE SCALE GENOMIC DNA]</scope>
    <source>
        <strain evidence="3">NBRC 106593</strain>
    </source>
</reference>
<evidence type="ECO:0000313" key="2">
    <source>
        <dbReference type="EMBL" id="MFC6715218.1"/>
    </source>
</evidence>
<name>A0ABW2AX55_9MICO</name>
<dbReference type="Pfam" id="PF01522">
    <property type="entry name" value="Polysacc_deac_1"/>
    <property type="match status" value="1"/>
</dbReference>
<evidence type="ECO:0000259" key="1">
    <source>
        <dbReference type="PROSITE" id="PS51677"/>
    </source>
</evidence>
<organism evidence="2 3">
    <name type="scientific">Branchiibius cervicis</name>
    <dbReference type="NCBI Taxonomy" id="908252"/>
    <lineage>
        <taxon>Bacteria</taxon>
        <taxon>Bacillati</taxon>
        <taxon>Actinomycetota</taxon>
        <taxon>Actinomycetes</taxon>
        <taxon>Micrococcales</taxon>
        <taxon>Dermacoccaceae</taxon>
        <taxon>Branchiibius</taxon>
    </lineage>
</organism>
<dbReference type="InterPro" id="IPR011330">
    <property type="entry name" value="Glyco_hydro/deAcase_b/a-brl"/>
</dbReference>
<gene>
    <name evidence="2" type="ORF">ACFQBT_15930</name>
</gene>
<proteinExistence type="predicted"/>
<protein>
    <submittedName>
        <fullName evidence="2">Polysaccharide deacetylase family protein</fullName>
        <ecNumber evidence="2">3.-.-.-</ecNumber>
    </submittedName>
</protein>
<dbReference type="PROSITE" id="PS51677">
    <property type="entry name" value="NODB"/>
    <property type="match status" value="1"/>
</dbReference>
<evidence type="ECO:0000313" key="3">
    <source>
        <dbReference type="Proteomes" id="UP001596356"/>
    </source>
</evidence>
<dbReference type="PANTHER" id="PTHR10587">
    <property type="entry name" value="GLYCOSYL TRANSFERASE-RELATED"/>
    <property type="match status" value="1"/>
</dbReference>
<feature type="domain" description="NodB homology" evidence="1">
    <location>
        <begin position="77"/>
        <end position="257"/>
    </location>
</feature>
<dbReference type="SUPFAM" id="SSF88713">
    <property type="entry name" value="Glycoside hydrolase/deacetylase"/>
    <property type="match status" value="1"/>
</dbReference>
<dbReference type="CDD" id="cd10917">
    <property type="entry name" value="CE4_NodB_like_6s_7s"/>
    <property type="match status" value="1"/>
</dbReference>
<dbReference type="EMBL" id="JBHSWJ010000002">
    <property type="protein sequence ID" value="MFC6715218.1"/>
    <property type="molecule type" value="Genomic_DNA"/>
</dbReference>
<accession>A0ABW2AX55</accession>
<dbReference type="InterPro" id="IPR050248">
    <property type="entry name" value="Polysacc_deacetylase_ArnD"/>
</dbReference>
<dbReference type="InterPro" id="IPR002509">
    <property type="entry name" value="NODB_dom"/>
</dbReference>
<dbReference type="EC" id="3.-.-.-" evidence="2"/>
<dbReference type="Gene3D" id="3.20.20.370">
    <property type="entry name" value="Glycoside hydrolase/deacetylase"/>
    <property type="match status" value="1"/>
</dbReference>
<sequence>MEITPEANEGRRRGLSRRAAILGGTGIAVVSAAGTATATDEVVTYRSPTYRVSPMPDTVTAPMSVRITWHTEAPPTLTAHLTFDDGPSPVWTPRILDTLHRNDATATFFMLHEFIKGHPDVVRQVHDAGHEIGVHGGDHTDMTTLEPAQLAGILSTTRHAITEITGVSPTRMRPPYGRLDAPVLWAAHQAGLDEVVLWSHRTGGSRQEAQAALDHASSGMIILSHDGRSSVNDAELDAIGWLLPQLRARGFSMTRLP</sequence>
<keyword evidence="2" id="KW-0378">Hydrolase</keyword>